<dbReference type="Proteomes" id="UP000199227">
    <property type="component" value="Unassembled WGS sequence"/>
</dbReference>
<keyword evidence="3" id="KW-1185">Reference proteome</keyword>
<name>A0A1I5SA99_9BACT</name>
<dbReference type="STRING" id="223786.SAMN05216234_13211"/>
<accession>A0A1I5SA99</accession>
<gene>
    <name evidence="2" type="ORF">SAMN05216234_13211</name>
</gene>
<evidence type="ECO:0000256" key="1">
    <source>
        <dbReference type="SAM" id="Phobius"/>
    </source>
</evidence>
<dbReference type="AlphaFoldDB" id="A0A1I5SA99"/>
<proteinExistence type="predicted"/>
<keyword evidence="1" id="KW-0812">Transmembrane</keyword>
<feature type="transmembrane region" description="Helical" evidence="1">
    <location>
        <begin position="9"/>
        <end position="29"/>
    </location>
</feature>
<evidence type="ECO:0000313" key="2">
    <source>
        <dbReference type="EMBL" id="SFP67640.1"/>
    </source>
</evidence>
<evidence type="ECO:0000313" key="3">
    <source>
        <dbReference type="Proteomes" id="UP000199227"/>
    </source>
</evidence>
<protein>
    <submittedName>
        <fullName evidence="2">Uncharacterized protein</fullName>
    </submittedName>
</protein>
<organism evidence="2 3">
    <name type="scientific">Hydrogenimonas thermophila</name>
    <dbReference type="NCBI Taxonomy" id="223786"/>
    <lineage>
        <taxon>Bacteria</taxon>
        <taxon>Pseudomonadati</taxon>
        <taxon>Campylobacterota</taxon>
        <taxon>Epsilonproteobacteria</taxon>
        <taxon>Campylobacterales</taxon>
        <taxon>Hydrogenimonadaceae</taxon>
        <taxon>Hydrogenimonas</taxon>
    </lineage>
</organism>
<reference evidence="2 3" key="1">
    <citation type="submission" date="2016-10" db="EMBL/GenBank/DDBJ databases">
        <authorList>
            <person name="de Groot N.N."/>
        </authorList>
    </citation>
    <scope>NUCLEOTIDE SEQUENCE [LARGE SCALE GENOMIC DNA]</scope>
    <source>
        <strain evidence="2 3">EP1-55-1</strain>
    </source>
</reference>
<feature type="transmembrane region" description="Helical" evidence="1">
    <location>
        <begin position="102"/>
        <end position="124"/>
    </location>
</feature>
<feature type="transmembrane region" description="Helical" evidence="1">
    <location>
        <begin position="78"/>
        <end position="96"/>
    </location>
</feature>
<sequence>MRQKLYRHIAGWVALLSLTLVLSGAWLFFLHTNGLSALRYVSLETWLEIAVPHLIGMGSVAFILLHFFLFINSISSRLLLSIIPMIYLFILIDAFSTFSESILLKSVSVSVITITFAAISIFLLTKVKDEG</sequence>
<dbReference type="EMBL" id="FOXB01000032">
    <property type="protein sequence ID" value="SFP67640.1"/>
    <property type="molecule type" value="Genomic_DNA"/>
</dbReference>
<keyword evidence="1" id="KW-1133">Transmembrane helix</keyword>
<feature type="transmembrane region" description="Helical" evidence="1">
    <location>
        <begin position="49"/>
        <end position="71"/>
    </location>
</feature>
<keyword evidence="1" id="KW-0472">Membrane</keyword>